<feature type="transmembrane region" description="Helical" evidence="1">
    <location>
        <begin position="195"/>
        <end position="220"/>
    </location>
</feature>
<dbReference type="InterPro" id="IPR000620">
    <property type="entry name" value="EamA_dom"/>
</dbReference>
<dbReference type="RefSeq" id="WP_207153424.1">
    <property type="nucleotide sequence ID" value="NZ_AP024484.1"/>
</dbReference>
<dbReference type="Gene3D" id="1.10.3730.20">
    <property type="match status" value="1"/>
</dbReference>
<dbReference type="PANTHER" id="PTHR22911">
    <property type="entry name" value="ACYL-MALONYL CONDENSING ENZYME-RELATED"/>
    <property type="match status" value="1"/>
</dbReference>
<feature type="transmembrane region" description="Helical" evidence="1">
    <location>
        <begin position="153"/>
        <end position="175"/>
    </location>
</feature>
<keyword evidence="1" id="KW-0812">Transmembrane</keyword>
<evidence type="ECO:0000259" key="2">
    <source>
        <dbReference type="Pfam" id="PF00892"/>
    </source>
</evidence>
<gene>
    <name evidence="3" type="ORF">prwr041_16950</name>
</gene>
<feature type="transmembrane region" description="Helical" evidence="1">
    <location>
        <begin position="6"/>
        <end position="25"/>
    </location>
</feature>
<dbReference type="Pfam" id="PF00892">
    <property type="entry name" value="EamA"/>
    <property type="match status" value="2"/>
</dbReference>
<feature type="domain" description="EamA" evidence="2">
    <location>
        <begin position="156"/>
        <end position="309"/>
    </location>
</feature>
<keyword evidence="1" id="KW-1133">Transmembrane helix</keyword>
<evidence type="ECO:0000313" key="3">
    <source>
        <dbReference type="EMBL" id="BCS85802.1"/>
    </source>
</evidence>
<evidence type="ECO:0000313" key="4">
    <source>
        <dbReference type="Proteomes" id="UP001319045"/>
    </source>
</evidence>
<dbReference type="SUPFAM" id="SSF103481">
    <property type="entry name" value="Multidrug resistance efflux transporter EmrE"/>
    <property type="match status" value="2"/>
</dbReference>
<evidence type="ECO:0000256" key="1">
    <source>
        <dbReference type="SAM" id="Phobius"/>
    </source>
</evidence>
<dbReference type="Proteomes" id="UP001319045">
    <property type="component" value="Chromosome"/>
</dbReference>
<dbReference type="EMBL" id="AP024484">
    <property type="protein sequence ID" value="BCS85802.1"/>
    <property type="molecule type" value="Genomic_DNA"/>
</dbReference>
<keyword evidence="1" id="KW-0472">Membrane</keyword>
<dbReference type="InterPro" id="IPR037185">
    <property type="entry name" value="EmrE-like"/>
</dbReference>
<feature type="transmembrane region" description="Helical" evidence="1">
    <location>
        <begin position="261"/>
        <end position="280"/>
    </location>
</feature>
<dbReference type="PANTHER" id="PTHR22911:SF137">
    <property type="entry name" value="SOLUTE CARRIER FAMILY 35 MEMBER G2-RELATED"/>
    <property type="match status" value="1"/>
</dbReference>
<sequence>MQYLGELISLGVAFSWTITAILSEYASKRLGSITLNMLRMVFALAFSVVMFLVVFGRPLPAEGSTEAYCWMALSGFVGFVMCDYCLMKCYTIIGSRFGQLFMTLAPLSAAITAWILLGQKLQIMSILAMFVTLAGISISILGRGDNHLLSLKLPLNGVFYAAVAAVCQGIGLVISKVGLDSYQASMPHDVAISTPWMLPFCANFFRCLAGLGGFTVLMIFNKSFGKFRNSFRDGKIMVAVIATTIFGPFVGVAFSLMAVQYTAAGIASTLMALTPIIILLPSRYMFHQHITWKEIMGACISVVGVAMFFLG</sequence>
<feature type="transmembrane region" description="Helical" evidence="1">
    <location>
        <begin position="123"/>
        <end position="141"/>
    </location>
</feature>
<keyword evidence="4" id="KW-1185">Reference proteome</keyword>
<feature type="transmembrane region" description="Helical" evidence="1">
    <location>
        <begin position="67"/>
        <end position="86"/>
    </location>
</feature>
<feature type="transmembrane region" description="Helical" evidence="1">
    <location>
        <begin position="236"/>
        <end position="255"/>
    </location>
</feature>
<organism evidence="3 4">
    <name type="scientific">Prevotella herbatica</name>
    <dbReference type="NCBI Taxonomy" id="2801997"/>
    <lineage>
        <taxon>Bacteria</taxon>
        <taxon>Pseudomonadati</taxon>
        <taxon>Bacteroidota</taxon>
        <taxon>Bacteroidia</taxon>
        <taxon>Bacteroidales</taxon>
        <taxon>Prevotellaceae</taxon>
        <taxon>Prevotella</taxon>
    </lineage>
</organism>
<feature type="transmembrane region" description="Helical" evidence="1">
    <location>
        <begin position="37"/>
        <end position="55"/>
    </location>
</feature>
<name>A0ABN6EIT9_9BACT</name>
<feature type="transmembrane region" description="Helical" evidence="1">
    <location>
        <begin position="98"/>
        <end position="117"/>
    </location>
</feature>
<feature type="domain" description="EamA" evidence="2">
    <location>
        <begin position="4"/>
        <end position="139"/>
    </location>
</feature>
<proteinExistence type="predicted"/>
<reference evidence="3 4" key="1">
    <citation type="journal article" date="2022" name="Int. J. Syst. Evol. Microbiol.">
        <title>Prevotella herbatica sp. nov., a plant polysaccharide-decomposing anaerobic bacterium isolated from a methanogenic reactor.</title>
        <authorList>
            <person name="Uek A."/>
            <person name="Tonouchi A."/>
            <person name="Kaku N."/>
            <person name="Ueki K."/>
        </authorList>
    </citation>
    <scope>NUCLEOTIDE SEQUENCE [LARGE SCALE GENOMIC DNA]</scope>
    <source>
        <strain evidence="3 4">WR041</strain>
    </source>
</reference>
<protein>
    <submittedName>
        <fullName evidence="3">DMT family transporter</fullName>
    </submittedName>
</protein>
<accession>A0ABN6EIT9</accession>